<dbReference type="AlphaFoldDB" id="A0A0E9SXQ0"/>
<dbReference type="EMBL" id="GBXM01062501">
    <property type="protein sequence ID" value="JAH46076.1"/>
    <property type="molecule type" value="Transcribed_RNA"/>
</dbReference>
<reference evidence="1" key="1">
    <citation type="submission" date="2014-11" db="EMBL/GenBank/DDBJ databases">
        <authorList>
            <person name="Amaro Gonzalez C."/>
        </authorList>
    </citation>
    <scope>NUCLEOTIDE SEQUENCE</scope>
</reference>
<name>A0A0E9SXQ0_ANGAN</name>
<accession>A0A0E9SXQ0</accession>
<organism evidence="1">
    <name type="scientific">Anguilla anguilla</name>
    <name type="common">European freshwater eel</name>
    <name type="synonym">Muraena anguilla</name>
    <dbReference type="NCBI Taxonomy" id="7936"/>
    <lineage>
        <taxon>Eukaryota</taxon>
        <taxon>Metazoa</taxon>
        <taxon>Chordata</taxon>
        <taxon>Craniata</taxon>
        <taxon>Vertebrata</taxon>
        <taxon>Euteleostomi</taxon>
        <taxon>Actinopterygii</taxon>
        <taxon>Neopterygii</taxon>
        <taxon>Teleostei</taxon>
        <taxon>Anguilliformes</taxon>
        <taxon>Anguillidae</taxon>
        <taxon>Anguilla</taxon>
    </lineage>
</organism>
<proteinExistence type="predicted"/>
<reference evidence="1" key="2">
    <citation type="journal article" date="2015" name="Fish Shellfish Immunol.">
        <title>Early steps in the European eel (Anguilla anguilla)-Vibrio vulnificus interaction in the gills: Role of the RtxA13 toxin.</title>
        <authorList>
            <person name="Callol A."/>
            <person name="Pajuelo D."/>
            <person name="Ebbesson L."/>
            <person name="Teles M."/>
            <person name="MacKenzie S."/>
            <person name="Amaro C."/>
        </authorList>
    </citation>
    <scope>NUCLEOTIDE SEQUENCE</scope>
</reference>
<protein>
    <submittedName>
        <fullName evidence="1">Uncharacterized protein</fullName>
    </submittedName>
</protein>
<sequence>MSHSKDSVSYSISVVNDCTLLFNQSLAVTCMMNSATLDKNLPRNYITNIINVGTERVITIGFAAGKPKPGIDQER</sequence>
<evidence type="ECO:0000313" key="1">
    <source>
        <dbReference type="EMBL" id="JAH46076.1"/>
    </source>
</evidence>